<dbReference type="Proteomes" id="UP001500469">
    <property type="component" value="Unassembled WGS sequence"/>
</dbReference>
<sequence>MGEQNKSVRTKPIPMKRLKIPFAITLLVLISLQLTAIASEFRADPYLMKKFTLSGAGNLNVETSGSSVAVTGASGNEVVVEMYVKLNGREIDSEDAEVEDELDNYNLDISQSGNTISLIVKRKNNSVRSKMNLSFKIKVPKEMSSKIKSSGGSIAIEGLKGKQDIATSGGSIQVLNSNGAVNTHSSGGSFRLENFEGNVEVQSSGGSIKINHLIGDVLVGSSGGSVTLEDISGSINANTSGGSIKAQLSHLEKSLSMKSSGGSITAVVPKGLGLNLDLSGGRVNSSLSNFDGEIKKDRILGKINGGGIPVTMQSSGGSINLEFN</sequence>
<organism evidence="1 2">
    <name type="scientific">Algoriphagus jejuensis</name>
    <dbReference type="NCBI Taxonomy" id="419934"/>
    <lineage>
        <taxon>Bacteria</taxon>
        <taxon>Pseudomonadati</taxon>
        <taxon>Bacteroidota</taxon>
        <taxon>Cytophagia</taxon>
        <taxon>Cytophagales</taxon>
        <taxon>Cyclobacteriaceae</taxon>
        <taxon>Algoriphagus</taxon>
    </lineage>
</organism>
<comment type="caution">
    <text evidence="1">The sequence shown here is derived from an EMBL/GenBank/DDBJ whole genome shotgun (WGS) entry which is preliminary data.</text>
</comment>
<gene>
    <name evidence="1" type="ORF">GCM10009119_31900</name>
</gene>
<dbReference type="PANTHER" id="PTHR34094">
    <property type="match status" value="1"/>
</dbReference>
<reference evidence="2" key="1">
    <citation type="journal article" date="2019" name="Int. J. Syst. Evol. Microbiol.">
        <title>The Global Catalogue of Microorganisms (GCM) 10K type strain sequencing project: providing services to taxonomists for standard genome sequencing and annotation.</title>
        <authorList>
            <consortium name="The Broad Institute Genomics Platform"/>
            <consortium name="The Broad Institute Genome Sequencing Center for Infectious Disease"/>
            <person name="Wu L."/>
            <person name="Ma J."/>
        </authorList>
    </citation>
    <scope>NUCLEOTIDE SEQUENCE [LARGE SCALE GENOMIC DNA]</scope>
    <source>
        <strain evidence="2">JCM 16112</strain>
    </source>
</reference>
<evidence type="ECO:0000313" key="2">
    <source>
        <dbReference type="Proteomes" id="UP001500469"/>
    </source>
</evidence>
<evidence type="ECO:0000313" key="1">
    <source>
        <dbReference type="EMBL" id="GAA0880220.1"/>
    </source>
</evidence>
<name>A0ABP3YG28_9BACT</name>
<keyword evidence="2" id="KW-1185">Reference proteome</keyword>
<evidence type="ECO:0008006" key="3">
    <source>
        <dbReference type="Google" id="ProtNLM"/>
    </source>
</evidence>
<proteinExistence type="predicted"/>
<protein>
    <recommendedName>
        <fullName evidence="3">Adhesin</fullName>
    </recommendedName>
</protein>
<dbReference type="PANTHER" id="PTHR34094:SF1">
    <property type="entry name" value="PROTEIN FAM185A"/>
    <property type="match status" value="1"/>
</dbReference>
<dbReference type="EMBL" id="BAAAFI010000041">
    <property type="protein sequence ID" value="GAA0880220.1"/>
    <property type="molecule type" value="Genomic_DNA"/>
</dbReference>
<accession>A0ABP3YG28</accession>